<keyword evidence="2 5" id="KW-0812">Transmembrane</keyword>
<evidence type="ECO:0000256" key="1">
    <source>
        <dbReference type="ARBA" id="ARBA00004141"/>
    </source>
</evidence>
<comment type="subcellular location">
    <subcellularLocation>
        <location evidence="5">Cell membrane</location>
        <topology evidence="5">Multi-pass membrane protein</topology>
    </subcellularLocation>
    <subcellularLocation>
        <location evidence="1">Membrane</location>
        <topology evidence="1">Multi-pass membrane protein</topology>
    </subcellularLocation>
</comment>
<dbReference type="EMBL" id="CP002130">
    <property type="protein sequence ID" value="AEI88452.1"/>
    <property type="molecule type" value="Genomic_DNA"/>
</dbReference>
<name>F7XUV3_MIDMI</name>
<keyword evidence="4 5" id="KW-0472">Membrane</keyword>
<keyword evidence="3 5" id="KW-1133">Transmembrane helix</keyword>
<feature type="transmembrane region" description="Helical" evidence="5">
    <location>
        <begin position="56"/>
        <end position="78"/>
    </location>
</feature>
<keyword evidence="7" id="KW-1185">Reference proteome</keyword>
<dbReference type="PANTHER" id="PTHR43701:SF12">
    <property type="entry name" value="MEMBRANE TRANSPORTER PROTEIN YTNM-RELATED"/>
    <property type="match status" value="1"/>
</dbReference>
<feature type="transmembrane region" description="Helical" evidence="5">
    <location>
        <begin position="148"/>
        <end position="181"/>
    </location>
</feature>
<dbReference type="STRING" id="696127.midi_00131"/>
<dbReference type="Proteomes" id="UP000006639">
    <property type="component" value="Chromosome"/>
</dbReference>
<evidence type="ECO:0000256" key="2">
    <source>
        <dbReference type="ARBA" id="ARBA00022692"/>
    </source>
</evidence>
<organism evidence="6 7">
    <name type="scientific">Midichloria mitochondrii (strain IricVA)</name>
    <dbReference type="NCBI Taxonomy" id="696127"/>
    <lineage>
        <taxon>Bacteria</taxon>
        <taxon>Pseudomonadati</taxon>
        <taxon>Pseudomonadota</taxon>
        <taxon>Alphaproteobacteria</taxon>
        <taxon>Rickettsiales</taxon>
        <taxon>Candidatus Midichloriaceae</taxon>
        <taxon>Candidatus Midichloria</taxon>
    </lineage>
</organism>
<dbReference type="PANTHER" id="PTHR43701">
    <property type="entry name" value="MEMBRANE TRANSPORTER PROTEIN MJ0441-RELATED"/>
    <property type="match status" value="1"/>
</dbReference>
<sequence length="278" mass="30219">MAGMCGIGGSIILLPILIFLGVPIHIAVTTALNQVLATSFSASLIYARKNLIDYKLAAFLISGGLVGIILGIILYHWYSNIGKLDIFVSLSFLFTLLSIGTFNAKEVAILLYYRYKKISTPPKPLPNWVQKISFCKTKFPSSKNKLSAIFPLSLGALSGVMLSFMGLGGSLIMTPILLYIFGISSSYVAGTISFQMVFTTFISYYIHAIESQSIDLVLAIPLLIGTVFGSQIGAKIGSQLSQETFKIMIATVTLLLCAKIGFELFAEPTNIYQIEILK</sequence>
<gene>
    <name evidence="6" type="ordered locus">midi_00131</name>
</gene>
<evidence type="ECO:0000256" key="4">
    <source>
        <dbReference type="ARBA" id="ARBA00023136"/>
    </source>
</evidence>
<protein>
    <recommendedName>
        <fullName evidence="5">Probable membrane transporter protein</fullName>
    </recommendedName>
</protein>
<dbReference type="InterPro" id="IPR002781">
    <property type="entry name" value="TM_pro_TauE-like"/>
</dbReference>
<feature type="transmembrane region" description="Helical" evidence="5">
    <location>
        <begin position="245"/>
        <end position="266"/>
    </location>
</feature>
<evidence type="ECO:0000313" key="6">
    <source>
        <dbReference type="EMBL" id="AEI88452.1"/>
    </source>
</evidence>
<reference evidence="6 7" key="1">
    <citation type="journal article" date="2011" name="Mol. Biol. Evol.">
        <title>Phylogenomic evidence for the presence of a flagellum and cbb3 oxidase in the free-living mitochondrial ancestor.</title>
        <authorList>
            <person name="Sassera D."/>
            <person name="Lo N."/>
            <person name="Epis S."/>
            <person name="D'Auria G."/>
            <person name="Montagna M."/>
            <person name="Comandatore F."/>
            <person name="Horner D."/>
            <person name="Pereto J."/>
            <person name="Luciano A.M."/>
            <person name="Franciosi F."/>
            <person name="Ferri E."/>
            <person name="Crotti E."/>
            <person name="Bazzocchi C."/>
            <person name="Daffonchio D."/>
            <person name="Sacchi L."/>
            <person name="Moya A."/>
            <person name="Latorre A."/>
            <person name="Bandi C."/>
        </authorList>
    </citation>
    <scope>NUCLEOTIDE SEQUENCE [LARGE SCALE GENOMIC DNA]</scope>
    <source>
        <strain evidence="6 7">IricVA</strain>
    </source>
</reference>
<dbReference type="Pfam" id="PF01925">
    <property type="entry name" value="TauE"/>
    <property type="match status" value="1"/>
</dbReference>
<evidence type="ECO:0000313" key="7">
    <source>
        <dbReference type="Proteomes" id="UP000006639"/>
    </source>
</evidence>
<dbReference type="HOGENOM" id="CLU_045498_0_0_5"/>
<dbReference type="GO" id="GO:0005886">
    <property type="term" value="C:plasma membrane"/>
    <property type="evidence" value="ECO:0007669"/>
    <property type="project" value="UniProtKB-SubCell"/>
</dbReference>
<dbReference type="InterPro" id="IPR051598">
    <property type="entry name" value="TSUP/Inactive_protease-like"/>
</dbReference>
<evidence type="ECO:0000256" key="5">
    <source>
        <dbReference type="RuleBase" id="RU363041"/>
    </source>
</evidence>
<feature type="transmembrane region" description="Helical" evidence="5">
    <location>
        <begin position="12"/>
        <end position="36"/>
    </location>
</feature>
<comment type="similarity">
    <text evidence="5">Belongs to the 4-toluene sulfonate uptake permease (TSUP) (TC 2.A.102) family.</text>
</comment>
<dbReference type="KEGG" id="mmn:midi_00131"/>
<proteinExistence type="inferred from homology"/>
<dbReference type="AlphaFoldDB" id="F7XUV3"/>
<accession>F7XUV3</accession>
<feature type="transmembrane region" description="Helical" evidence="5">
    <location>
        <begin position="90"/>
        <end position="113"/>
    </location>
</feature>
<feature type="transmembrane region" description="Helical" evidence="5">
    <location>
        <begin position="213"/>
        <end position="233"/>
    </location>
</feature>
<evidence type="ECO:0000256" key="3">
    <source>
        <dbReference type="ARBA" id="ARBA00022989"/>
    </source>
</evidence>
<keyword evidence="5" id="KW-1003">Cell membrane</keyword>